<keyword evidence="4 9" id="KW-0547">Nucleotide-binding</keyword>
<reference evidence="12 13" key="1">
    <citation type="journal article" date="2016" name="Mol. Biol. Evol.">
        <title>Comparative Genomics of Early-Diverging Mushroom-Forming Fungi Provides Insights into the Origins of Lignocellulose Decay Capabilities.</title>
        <authorList>
            <person name="Nagy L.G."/>
            <person name="Riley R."/>
            <person name="Tritt A."/>
            <person name="Adam C."/>
            <person name="Daum C."/>
            <person name="Floudas D."/>
            <person name="Sun H."/>
            <person name="Yadav J.S."/>
            <person name="Pangilinan J."/>
            <person name="Larsson K.H."/>
            <person name="Matsuura K."/>
            <person name="Barry K."/>
            <person name="Labutti K."/>
            <person name="Kuo R."/>
            <person name="Ohm R.A."/>
            <person name="Bhattacharya S.S."/>
            <person name="Shirouzu T."/>
            <person name="Yoshinaga Y."/>
            <person name="Martin F.M."/>
            <person name="Grigoriev I.V."/>
            <person name="Hibbett D.S."/>
        </authorList>
    </citation>
    <scope>NUCLEOTIDE SEQUENCE [LARGE SCALE GENOMIC DNA]</scope>
    <source>
        <strain evidence="12 13">HHB12029</strain>
    </source>
</reference>
<dbReference type="Proteomes" id="UP000077266">
    <property type="component" value="Unassembled WGS sequence"/>
</dbReference>
<keyword evidence="2" id="KW-0723">Serine/threonine-protein kinase</keyword>
<dbReference type="GO" id="GO:0005524">
    <property type="term" value="F:ATP binding"/>
    <property type="evidence" value="ECO:0007669"/>
    <property type="project" value="UniProtKB-UniRule"/>
</dbReference>
<dbReference type="FunCoup" id="A0A165KLZ1">
    <property type="interactions" value="447"/>
</dbReference>
<keyword evidence="3" id="KW-0808">Transferase</keyword>
<proteinExistence type="predicted"/>
<feature type="domain" description="Protein kinase" evidence="11">
    <location>
        <begin position="35"/>
        <end position="388"/>
    </location>
</feature>
<dbReference type="PANTHER" id="PTHR45998:SF2">
    <property type="entry name" value="SERINE_THREONINE-PROTEIN KINASE 16"/>
    <property type="match status" value="1"/>
</dbReference>
<dbReference type="InterPro" id="IPR000719">
    <property type="entry name" value="Prot_kinase_dom"/>
</dbReference>
<dbReference type="EC" id="2.7.11.1" evidence="1"/>
<dbReference type="EMBL" id="KV425941">
    <property type="protein sequence ID" value="KZV96554.1"/>
    <property type="molecule type" value="Genomic_DNA"/>
</dbReference>
<dbReference type="GO" id="GO:0032889">
    <property type="term" value="P:regulation of vacuole fusion, non-autophagic"/>
    <property type="evidence" value="ECO:0007669"/>
    <property type="project" value="TreeGrafter"/>
</dbReference>
<evidence type="ECO:0000256" key="8">
    <source>
        <dbReference type="ARBA" id="ARBA00048679"/>
    </source>
</evidence>
<evidence type="ECO:0000313" key="12">
    <source>
        <dbReference type="EMBL" id="KZV96554.1"/>
    </source>
</evidence>
<dbReference type="GO" id="GO:0005794">
    <property type="term" value="C:Golgi apparatus"/>
    <property type="evidence" value="ECO:0007669"/>
    <property type="project" value="TreeGrafter"/>
</dbReference>
<accession>A0A165KLZ1</accession>
<dbReference type="PANTHER" id="PTHR45998">
    <property type="entry name" value="SERINE/THREONINE-PROTEIN KINASE 16"/>
    <property type="match status" value="1"/>
</dbReference>
<evidence type="ECO:0000259" key="11">
    <source>
        <dbReference type="PROSITE" id="PS50011"/>
    </source>
</evidence>
<dbReference type="GO" id="GO:0006624">
    <property type="term" value="P:vacuolar protein processing"/>
    <property type="evidence" value="ECO:0007669"/>
    <property type="project" value="TreeGrafter"/>
</dbReference>
<comment type="catalytic activity">
    <reaction evidence="8">
        <text>L-seryl-[protein] + ATP = O-phospho-L-seryl-[protein] + ADP + H(+)</text>
        <dbReference type="Rhea" id="RHEA:17989"/>
        <dbReference type="Rhea" id="RHEA-COMP:9863"/>
        <dbReference type="Rhea" id="RHEA-COMP:11604"/>
        <dbReference type="ChEBI" id="CHEBI:15378"/>
        <dbReference type="ChEBI" id="CHEBI:29999"/>
        <dbReference type="ChEBI" id="CHEBI:30616"/>
        <dbReference type="ChEBI" id="CHEBI:83421"/>
        <dbReference type="ChEBI" id="CHEBI:456216"/>
        <dbReference type="EC" id="2.7.11.1"/>
    </reaction>
</comment>
<sequence length="392" mass="43579">MDVNRLVDAARDALSALSSCVCRQQAKIKINGRTYKLVKLLGEGGFSFVYLAEDEHSGRQFALKVIRCPTGTDGVQEAMREVEAHRRFKHPNIMRILDSAVVQDPQGDGKIVYLFLPYFKRGNLHDALSSHALHGTHFPEREMVNIFRGTCEAVKAMHQHRAKARKGGKRQEEQQEHEQEEQGLPEPEGDAEGGFSYHAPSSSSRARQMRSAPQAEVVFEADDEPAAEGEESELHPWAHRDIKPANVMLADDGTTPVLMDLGSAVPARVPIATRQEALMQQEMAAERSSMPYRAPELFDVKTDTTLDEKVDIWSLGATLYTLAYLYSPFEAQAAQGASIQMAVMNAQYKHPPSEYSRGLRQLIDKCLIVDPAQRPSIDEVIALTDGVLQNLS</sequence>
<keyword evidence="5 12" id="KW-0418">Kinase</keyword>
<keyword evidence="13" id="KW-1185">Reference proteome</keyword>
<dbReference type="AlphaFoldDB" id="A0A165KLZ1"/>
<dbReference type="InterPro" id="IPR052239">
    <property type="entry name" value="Ser/Thr-specific_kinases"/>
</dbReference>
<evidence type="ECO:0000256" key="2">
    <source>
        <dbReference type="ARBA" id="ARBA00022527"/>
    </source>
</evidence>
<dbReference type="GO" id="GO:0004674">
    <property type="term" value="F:protein serine/threonine kinase activity"/>
    <property type="evidence" value="ECO:0007669"/>
    <property type="project" value="UniProtKB-KW"/>
</dbReference>
<comment type="catalytic activity">
    <reaction evidence="7">
        <text>L-threonyl-[protein] + ATP = O-phospho-L-threonyl-[protein] + ADP + H(+)</text>
        <dbReference type="Rhea" id="RHEA:46608"/>
        <dbReference type="Rhea" id="RHEA-COMP:11060"/>
        <dbReference type="Rhea" id="RHEA-COMP:11605"/>
        <dbReference type="ChEBI" id="CHEBI:15378"/>
        <dbReference type="ChEBI" id="CHEBI:30013"/>
        <dbReference type="ChEBI" id="CHEBI:30616"/>
        <dbReference type="ChEBI" id="CHEBI:61977"/>
        <dbReference type="ChEBI" id="CHEBI:456216"/>
        <dbReference type="EC" id="2.7.11.1"/>
    </reaction>
</comment>
<dbReference type="STRING" id="1314781.A0A165KLZ1"/>
<organism evidence="12 13">
    <name type="scientific">Exidia glandulosa HHB12029</name>
    <dbReference type="NCBI Taxonomy" id="1314781"/>
    <lineage>
        <taxon>Eukaryota</taxon>
        <taxon>Fungi</taxon>
        <taxon>Dikarya</taxon>
        <taxon>Basidiomycota</taxon>
        <taxon>Agaricomycotina</taxon>
        <taxon>Agaricomycetes</taxon>
        <taxon>Auriculariales</taxon>
        <taxon>Exidiaceae</taxon>
        <taxon>Exidia</taxon>
    </lineage>
</organism>
<dbReference type="OrthoDB" id="248923at2759"/>
<evidence type="ECO:0000256" key="10">
    <source>
        <dbReference type="SAM" id="MobiDB-lite"/>
    </source>
</evidence>
<feature type="compositionally biased region" description="Low complexity" evidence="10">
    <location>
        <begin position="199"/>
        <end position="215"/>
    </location>
</feature>
<dbReference type="Gene3D" id="1.10.510.10">
    <property type="entry name" value="Transferase(Phosphotransferase) domain 1"/>
    <property type="match status" value="2"/>
</dbReference>
<dbReference type="InterPro" id="IPR017441">
    <property type="entry name" value="Protein_kinase_ATP_BS"/>
</dbReference>
<dbReference type="PROSITE" id="PS00107">
    <property type="entry name" value="PROTEIN_KINASE_ATP"/>
    <property type="match status" value="1"/>
</dbReference>
<dbReference type="InParanoid" id="A0A165KLZ1"/>
<dbReference type="GO" id="GO:0005773">
    <property type="term" value="C:vacuole"/>
    <property type="evidence" value="ECO:0007669"/>
    <property type="project" value="GOC"/>
</dbReference>
<feature type="binding site" evidence="9">
    <location>
        <position position="64"/>
    </location>
    <ligand>
        <name>ATP</name>
        <dbReference type="ChEBI" id="CHEBI:30616"/>
    </ligand>
</feature>
<gene>
    <name evidence="12" type="ORF">EXIGLDRAFT_643024</name>
</gene>
<evidence type="ECO:0000313" key="13">
    <source>
        <dbReference type="Proteomes" id="UP000077266"/>
    </source>
</evidence>
<evidence type="ECO:0000256" key="3">
    <source>
        <dbReference type="ARBA" id="ARBA00022679"/>
    </source>
</evidence>
<dbReference type="SUPFAM" id="SSF56112">
    <property type="entry name" value="Protein kinase-like (PK-like)"/>
    <property type="match status" value="1"/>
</dbReference>
<dbReference type="SMART" id="SM00220">
    <property type="entry name" value="S_TKc"/>
    <property type="match status" value="1"/>
</dbReference>
<feature type="compositionally biased region" description="Basic residues" evidence="10">
    <location>
        <begin position="158"/>
        <end position="168"/>
    </location>
</feature>
<dbReference type="PIRSF" id="PIRSF000654">
    <property type="entry name" value="Integrin-linked_kinase"/>
    <property type="match status" value="1"/>
</dbReference>
<keyword evidence="6 9" id="KW-0067">ATP-binding</keyword>
<dbReference type="PROSITE" id="PS50011">
    <property type="entry name" value="PROTEIN_KINASE_DOM"/>
    <property type="match status" value="1"/>
</dbReference>
<dbReference type="InterPro" id="IPR011009">
    <property type="entry name" value="Kinase-like_dom_sf"/>
</dbReference>
<feature type="region of interest" description="Disordered" evidence="10">
    <location>
        <begin position="158"/>
        <end position="215"/>
    </location>
</feature>
<name>A0A165KLZ1_EXIGL</name>
<evidence type="ECO:0000256" key="5">
    <source>
        <dbReference type="ARBA" id="ARBA00022777"/>
    </source>
</evidence>
<protein>
    <recommendedName>
        <fullName evidence="1">non-specific serine/threonine protein kinase</fullName>
        <ecNumber evidence="1">2.7.11.1</ecNumber>
    </recommendedName>
</protein>
<dbReference type="Pfam" id="PF00069">
    <property type="entry name" value="Pkinase"/>
    <property type="match status" value="2"/>
</dbReference>
<evidence type="ECO:0000256" key="4">
    <source>
        <dbReference type="ARBA" id="ARBA00022741"/>
    </source>
</evidence>
<evidence type="ECO:0000256" key="1">
    <source>
        <dbReference type="ARBA" id="ARBA00012513"/>
    </source>
</evidence>
<evidence type="ECO:0000256" key="7">
    <source>
        <dbReference type="ARBA" id="ARBA00047899"/>
    </source>
</evidence>
<evidence type="ECO:0000256" key="9">
    <source>
        <dbReference type="PROSITE-ProRule" id="PRU10141"/>
    </source>
</evidence>
<feature type="compositionally biased region" description="Acidic residues" evidence="10">
    <location>
        <begin position="178"/>
        <end position="191"/>
    </location>
</feature>
<evidence type="ECO:0000256" key="6">
    <source>
        <dbReference type="ARBA" id="ARBA00022840"/>
    </source>
</evidence>